<dbReference type="EMBL" id="JAVIJP010000032">
    <property type="protein sequence ID" value="KAL3632772.1"/>
    <property type="molecule type" value="Genomic_DNA"/>
</dbReference>
<dbReference type="PANTHER" id="PTHR33453:SF9">
    <property type="entry name" value="ALBUMIN B-32"/>
    <property type="match status" value="1"/>
</dbReference>
<evidence type="ECO:0000313" key="9">
    <source>
        <dbReference type="EMBL" id="KAL3632772.1"/>
    </source>
</evidence>
<protein>
    <recommendedName>
        <fullName evidence="3 8">rRNA N-glycosylase</fullName>
        <ecNumber evidence="3 8">3.2.2.22</ecNumber>
    </recommendedName>
</protein>
<dbReference type="EC" id="3.2.2.22" evidence="3 8"/>
<keyword evidence="10" id="KW-1185">Reference proteome</keyword>
<dbReference type="GO" id="GO:0090729">
    <property type="term" value="F:toxin activity"/>
    <property type="evidence" value="ECO:0007669"/>
    <property type="project" value="UniProtKB-KW"/>
</dbReference>
<evidence type="ECO:0000313" key="10">
    <source>
        <dbReference type="Proteomes" id="UP001632038"/>
    </source>
</evidence>
<dbReference type="Proteomes" id="UP001632038">
    <property type="component" value="Unassembled WGS sequence"/>
</dbReference>
<dbReference type="AlphaFoldDB" id="A0ABD3CT10"/>
<dbReference type="PANTHER" id="PTHR33453">
    <property type="match status" value="1"/>
</dbReference>
<dbReference type="Gene3D" id="3.40.420.10">
    <property type="entry name" value="Ricin (A subunit), domain 1"/>
    <property type="match status" value="1"/>
</dbReference>
<accession>A0ABD3CT10</accession>
<organism evidence="9 10">
    <name type="scientific">Castilleja foliolosa</name>
    <dbReference type="NCBI Taxonomy" id="1961234"/>
    <lineage>
        <taxon>Eukaryota</taxon>
        <taxon>Viridiplantae</taxon>
        <taxon>Streptophyta</taxon>
        <taxon>Embryophyta</taxon>
        <taxon>Tracheophyta</taxon>
        <taxon>Spermatophyta</taxon>
        <taxon>Magnoliopsida</taxon>
        <taxon>eudicotyledons</taxon>
        <taxon>Gunneridae</taxon>
        <taxon>Pentapetalae</taxon>
        <taxon>asterids</taxon>
        <taxon>lamiids</taxon>
        <taxon>Lamiales</taxon>
        <taxon>Orobanchaceae</taxon>
        <taxon>Pedicularideae</taxon>
        <taxon>Castillejinae</taxon>
        <taxon>Castilleja</taxon>
    </lineage>
</organism>
<dbReference type="GO" id="GO:0017148">
    <property type="term" value="P:negative regulation of translation"/>
    <property type="evidence" value="ECO:0007669"/>
    <property type="project" value="UniProtKB-KW"/>
</dbReference>
<evidence type="ECO:0000256" key="7">
    <source>
        <dbReference type="ARBA" id="ARBA00023193"/>
    </source>
</evidence>
<evidence type="ECO:0000256" key="1">
    <source>
        <dbReference type="ARBA" id="ARBA00000237"/>
    </source>
</evidence>
<comment type="similarity">
    <text evidence="2">Belongs to the ribosome-inactivating protein family. Type 1 RIP subfamily.</text>
</comment>
<dbReference type="Pfam" id="PF00161">
    <property type="entry name" value="RIP"/>
    <property type="match status" value="1"/>
</dbReference>
<sequence>MIQFENQLDPSRRRVDKKLTHDVLPRGSNNYKAFINNWREELSDKNKIGDVHVLPTPPDNEQLSRFIHVKYTCYSKGEKHKCVGKFKRQDLYFVGVRNGLGKQWFSLEGSEIDIGNSESIGLNVSHGSLVGGCYRSLDEVVTNQNELVNAIIFFSTLTKEKLIGLKNQAARHCLVLIIMYCEAARSNSIRDDVAENWSGHDMFEKKKLIMDDDPGTWKTSIIHHWMKMSDLCEEVQAC</sequence>
<evidence type="ECO:0000256" key="5">
    <source>
        <dbReference type="ARBA" id="ARBA00022801"/>
    </source>
</evidence>
<name>A0ABD3CT10_9LAMI</name>
<dbReference type="GO" id="GO:0030598">
    <property type="term" value="F:rRNA N-glycosylase activity"/>
    <property type="evidence" value="ECO:0007669"/>
    <property type="project" value="UniProtKB-EC"/>
</dbReference>
<evidence type="ECO:0000256" key="6">
    <source>
        <dbReference type="ARBA" id="ARBA00022821"/>
    </source>
</evidence>
<keyword evidence="4 8" id="KW-0800">Toxin</keyword>
<keyword evidence="5 8" id="KW-0378">Hydrolase</keyword>
<dbReference type="SUPFAM" id="SSF56371">
    <property type="entry name" value="Ribosome inactivating proteins (RIP)"/>
    <property type="match status" value="1"/>
</dbReference>
<dbReference type="InterPro" id="IPR036041">
    <property type="entry name" value="Ribosome-inact_prot_sf"/>
</dbReference>
<reference evidence="10" key="1">
    <citation type="journal article" date="2024" name="IScience">
        <title>Strigolactones Initiate the Formation of Haustorium-like Structures in Castilleja.</title>
        <authorList>
            <person name="Buerger M."/>
            <person name="Peterson D."/>
            <person name="Chory J."/>
        </authorList>
    </citation>
    <scope>NUCLEOTIDE SEQUENCE [LARGE SCALE GENOMIC DNA]</scope>
</reference>
<comment type="catalytic activity">
    <reaction evidence="1 8">
        <text>Endohydrolysis of the N-glycosidic bond at one specific adenosine on the 28S rRNA.</text>
        <dbReference type="EC" id="3.2.2.22"/>
    </reaction>
</comment>
<comment type="caution">
    <text evidence="9">The sequence shown here is derived from an EMBL/GenBank/DDBJ whole genome shotgun (WGS) entry which is preliminary data.</text>
</comment>
<evidence type="ECO:0000256" key="8">
    <source>
        <dbReference type="RuleBase" id="RU004915"/>
    </source>
</evidence>
<evidence type="ECO:0000256" key="3">
    <source>
        <dbReference type="ARBA" id="ARBA00012001"/>
    </source>
</evidence>
<dbReference type="InterPro" id="IPR016138">
    <property type="entry name" value="Ribosome_inactivat_prot_sub1"/>
</dbReference>
<gene>
    <name evidence="9" type="ORF">CASFOL_025756</name>
</gene>
<keyword evidence="6 8" id="KW-0611">Plant defense</keyword>
<keyword evidence="7 8" id="KW-0652">Protein synthesis inhibitor</keyword>
<dbReference type="InterPro" id="IPR001574">
    <property type="entry name" value="Ribosome_inactivat_prot"/>
</dbReference>
<evidence type="ECO:0000256" key="2">
    <source>
        <dbReference type="ARBA" id="ARBA00008544"/>
    </source>
</evidence>
<proteinExistence type="inferred from homology"/>
<dbReference type="GO" id="GO:0006952">
    <property type="term" value="P:defense response"/>
    <property type="evidence" value="ECO:0007669"/>
    <property type="project" value="UniProtKB-KW"/>
</dbReference>
<evidence type="ECO:0000256" key="4">
    <source>
        <dbReference type="ARBA" id="ARBA00022656"/>
    </source>
</evidence>